<feature type="transmembrane region" description="Helical" evidence="1">
    <location>
        <begin position="28"/>
        <end position="46"/>
    </location>
</feature>
<keyword evidence="1" id="KW-0472">Membrane</keyword>
<organism evidence="2">
    <name type="scientific">hydrothermal vent metagenome</name>
    <dbReference type="NCBI Taxonomy" id="652676"/>
    <lineage>
        <taxon>unclassified sequences</taxon>
        <taxon>metagenomes</taxon>
        <taxon>ecological metagenomes</taxon>
    </lineage>
</organism>
<dbReference type="EMBL" id="UOEC01000158">
    <property type="protein sequence ID" value="VAV98984.1"/>
    <property type="molecule type" value="Genomic_DNA"/>
</dbReference>
<evidence type="ECO:0000313" key="2">
    <source>
        <dbReference type="EMBL" id="VAV98984.1"/>
    </source>
</evidence>
<accession>A0A3B0RYK8</accession>
<feature type="transmembrane region" description="Helical" evidence="1">
    <location>
        <begin position="66"/>
        <end position="84"/>
    </location>
</feature>
<name>A0A3B0RYK8_9ZZZZ</name>
<dbReference type="AlphaFoldDB" id="A0A3B0RYK8"/>
<gene>
    <name evidence="2" type="ORF">MNBD_ALPHA08-2068</name>
</gene>
<reference evidence="2" key="1">
    <citation type="submission" date="2018-06" db="EMBL/GenBank/DDBJ databases">
        <authorList>
            <person name="Zhirakovskaya E."/>
        </authorList>
    </citation>
    <scope>NUCLEOTIDE SEQUENCE</scope>
</reference>
<sequence length="121" mass="13613">MAKSNWAERVEGFHVWFGPRTNWYIRSIYLGVTINVLLYGAVAYQVSRDLPCGSDKCFRLPLDNTFYWLAALSVVVCALTAIFIQHEKTTIKWITRAMVSGIPALMTIRALNAVLTLTGQS</sequence>
<keyword evidence="1" id="KW-0812">Transmembrane</keyword>
<protein>
    <submittedName>
        <fullName evidence="2">Uncharacterized protein</fullName>
    </submittedName>
</protein>
<evidence type="ECO:0000256" key="1">
    <source>
        <dbReference type="SAM" id="Phobius"/>
    </source>
</evidence>
<proteinExistence type="predicted"/>
<keyword evidence="1" id="KW-1133">Transmembrane helix</keyword>